<feature type="domain" description="Protein kinase" evidence="8">
    <location>
        <begin position="27"/>
        <end position="299"/>
    </location>
</feature>
<proteinExistence type="predicted"/>
<evidence type="ECO:0000256" key="7">
    <source>
        <dbReference type="SAM" id="MobiDB-lite"/>
    </source>
</evidence>
<keyword evidence="1" id="KW-0723">Serine/threonine-protein kinase</keyword>
<name>A0A061RM49_9CHLO</name>
<dbReference type="InterPro" id="IPR008271">
    <property type="entry name" value="Ser/Thr_kinase_AS"/>
</dbReference>
<dbReference type="InterPro" id="IPR000719">
    <property type="entry name" value="Prot_kinase_dom"/>
</dbReference>
<organism evidence="9">
    <name type="scientific">Tetraselmis sp. GSL018</name>
    <dbReference type="NCBI Taxonomy" id="582737"/>
    <lineage>
        <taxon>Eukaryota</taxon>
        <taxon>Viridiplantae</taxon>
        <taxon>Chlorophyta</taxon>
        <taxon>core chlorophytes</taxon>
        <taxon>Chlorodendrophyceae</taxon>
        <taxon>Chlorodendrales</taxon>
        <taxon>Chlorodendraceae</taxon>
        <taxon>Tetraselmis</taxon>
    </lineage>
</organism>
<dbReference type="GO" id="GO:0004674">
    <property type="term" value="F:protein serine/threonine kinase activity"/>
    <property type="evidence" value="ECO:0007669"/>
    <property type="project" value="UniProtKB-KW"/>
</dbReference>
<evidence type="ECO:0000256" key="2">
    <source>
        <dbReference type="ARBA" id="ARBA00022679"/>
    </source>
</evidence>
<evidence type="ECO:0000256" key="4">
    <source>
        <dbReference type="ARBA" id="ARBA00022777"/>
    </source>
</evidence>
<dbReference type="Pfam" id="PF00069">
    <property type="entry name" value="Pkinase"/>
    <property type="match status" value="1"/>
</dbReference>
<dbReference type="AlphaFoldDB" id="A0A061RM49"/>
<dbReference type="SUPFAM" id="SSF56112">
    <property type="entry name" value="Protein kinase-like (PK-like)"/>
    <property type="match status" value="1"/>
</dbReference>
<dbReference type="PROSITE" id="PS00108">
    <property type="entry name" value="PROTEIN_KINASE_ST"/>
    <property type="match status" value="1"/>
</dbReference>
<sequence>MRVDIWDSAKPSTSSRLGYSTELEKHFALGSVIGKGGFGRVQLAHCRKTGAEYACKSISKTLPDTKDAHRNARHISNIKREIAVLFALKGSLNVANVQEVFEDDATVYIVMEHCKGGELFHGVGMRRYTEDMVARFMQCVLRTVLQCHEKGILHRDIKPGNFMLRDSAEDSPLKAIDFGMAVFFDSGSIPRKDLGLEGTPWFMAPEVLQSEVWPKSDVWSAGVMAHQLLSGRLPFDDRKNPRSPAVSLVWRSILTDKLDFTKPCWNGISDAAKDFVKLLLSRDINSRPTALEALKHPWLSLDADAAAEGSRRHAPLHSDVVQRLQRFGQSSQFKRSILQMIAEEIVPLIKGTRHGAALFGGVGMSKRGSLASMAGASLHGQAEGSQSSEQPHVPCSVCGKPCPCALTVAGLSQRGLNHYRRASTQGTPLWAHASMQHLAAYASRNGSSHGGSLLTSRRSLDYNSGPWNSGPSADIDRGQEGGSQSQGRAGSSDGDPEPLPRAAAASATNHTLHGGNVFSGLSRWRHRAMQSINRMVFERQCKAAETERSAQSDASAA</sequence>
<evidence type="ECO:0000256" key="1">
    <source>
        <dbReference type="ARBA" id="ARBA00022527"/>
    </source>
</evidence>
<dbReference type="InterPro" id="IPR017441">
    <property type="entry name" value="Protein_kinase_ATP_BS"/>
</dbReference>
<dbReference type="EMBL" id="GBEZ01012865">
    <property type="protein sequence ID" value="JAC73063.1"/>
    <property type="molecule type" value="Transcribed_RNA"/>
</dbReference>
<dbReference type="InterPro" id="IPR011009">
    <property type="entry name" value="Kinase-like_dom_sf"/>
</dbReference>
<feature type="binding site" evidence="6">
    <location>
        <position position="56"/>
    </location>
    <ligand>
        <name>ATP</name>
        <dbReference type="ChEBI" id="CHEBI:30616"/>
    </ligand>
</feature>
<evidence type="ECO:0000313" key="9">
    <source>
        <dbReference type="EMBL" id="JAC73063.1"/>
    </source>
</evidence>
<dbReference type="GO" id="GO:0005524">
    <property type="term" value="F:ATP binding"/>
    <property type="evidence" value="ECO:0007669"/>
    <property type="project" value="UniProtKB-UniRule"/>
</dbReference>
<dbReference type="Gene3D" id="1.10.510.10">
    <property type="entry name" value="Transferase(Phosphotransferase) domain 1"/>
    <property type="match status" value="1"/>
</dbReference>
<reference evidence="9" key="1">
    <citation type="submission" date="2014-05" db="EMBL/GenBank/DDBJ databases">
        <title>The transcriptome of the halophilic microalga Tetraselmis sp. GSL018 isolated from the Great Salt Lake, Utah.</title>
        <authorList>
            <person name="Jinkerson R.E."/>
            <person name="D'Adamo S."/>
            <person name="Posewitz M.C."/>
        </authorList>
    </citation>
    <scope>NUCLEOTIDE SEQUENCE</scope>
    <source>
        <strain evidence="9">GSL018</strain>
    </source>
</reference>
<evidence type="ECO:0000259" key="8">
    <source>
        <dbReference type="PROSITE" id="PS50011"/>
    </source>
</evidence>
<dbReference type="PANTHER" id="PTHR24349">
    <property type="entry name" value="SERINE/THREONINE-PROTEIN KINASE"/>
    <property type="match status" value="1"/>
</dbReference>
<evidence type="ECO:0000256" key="5">
    <source>
        <dbReference type="ARBA" id="ARBA00022840"/>
    </source>
</evidence>
<feature type="region of interest" description="Disordered" evidence="7">
    <location>
        <begin position="462"/>
        <end position="518"/>
    </location>
</feature>
<dbReference type="SMART" id="SM00220">
    <property type="entry name" value="S_TKc"/>
    <property type="match status" value="1"/>
</dbReference>
<accession>A0A061RM49</accession>
<keyword evidence="2" id="KW-0808">Transferase</keyword>
<feature type="compositionally biased region" description="Polar residues" evidence="7">
    <location>
        <begin position="462"/>
        <end position="471"/>
    </location>
</feature>
<dbReference type="PROSITE" id="PS00107">
    <property type="entry name" value="PROTEIN_KINASE_ATP"/>
    <property type="match status" value="1"/>
</dbReference>
<protein>
    <submittedName>
        <fullName evidence="9">Calcium-dependent protein kinase 2-like</fullName>
    </submittedName>
</protein>
<feature type="non-terminal residue" evidence="9">
    <location>
        <position position="557"/>
    </location>
</feature>
<dbReference type="PROSITE" id="PS50011">
    <property type="entry name" value="PROTEIN_KINASE_DOM"/>
    <property type="match status" value="1"/>
</dbReference>
<gene>
    <name evidence="9" type="ORF">TSPGSL018_29825</name>
</gene>
<evidence type="ECO:0000256" key="3">
    <source>
        <dbReference type="ARBA" id="ARBA00022741"/>
    </source>
</evidence>
<dbReference type="Gene3D" id="3.30.200.20">
    <property type="entry name" value="Phosphorylase Kinase, domain 1"/>
    <property type="match status" value="1"/>
</dbReference>
<keyword evidence="4 9" id="KW-0418">Kinase</keyword>
<keyword evidence="3 6" id="KW-0547">Nucleotide-binding</keyword>
<feature type="compositionally biased region" description="Low complexity" evidence="7">
    <location>
        <begin position="482"/>
        <end position="493"/>
    </location>
</feature>
<dbReference type="InterPro" id="IPR050205">
    <property type="entry name" value="CDPK_Ser/Thr_kinases"/>
</dbReference>
<keyword evidence="5 6" id="KW-0067">ATP-binding</keyword>
<evidence type="ECO:0000256" key="6">
    <source>
        <dbReference type="PROSITE-ProRule" id="PRU10141"/>
    </source>
</evidence>